<comment type="caution">
    <text evidence="2">The sequence shown here is derived from an EMBL/GenBank/DDBJ whole genome shotgun (WGS) entry which is preliminary data.</text>
</comment>
<feature type="compositionally biased region" description="Basic residues" evidence="1">
    <location>
        <begin position="93"/>
        <end position="103"/>
    </location>
</feature>
<evidence type="ECO:0000313" key="2">
    <source>
        <dbReference type="EMBL" id="RMX56916.1"/>
    </source>
</evidence>
<dbReference type="Proteomes" id="UP000275408">
    <property type="component" value="Unassembled WGS sequence"/>
</dbReference>
<keyword evidence="3" id="KW-1185">Reference proteome</keyword>
<gene>
    <name evidence="2" type="ORF">pdam_00024218</name>
</gene>
<dbReference type="AlphaFoldDB" id="A0A3M6UTB3"/>
<evidence type="ECO:0000313" key="3">
    <source>
        <dbReference type="Proteomes" id="UP000275408"/>
    </source>
</evidence>
<reference evidence="2 3" key="1">
    <citation type="journal article" date="2018" name="Sci. Rep.">
        <title>Comparative analysis of the Pocillopora damicornis genome highlights role of immune system in coral evolution.</title>
        <authorList>
            <person name="Cunning R."/>
            <person name="Bay R.A."/>
            <person name="Gillette P."/>
            <person name="Baker A.C."/>
            <person name="Traylor-Knowles N."/>
        </authorList>
    </citation>
    <scope>NUCLEOTIDE SEQUENCE [LARGE SCALE GENOMIC DNA]</scope>
    <source>
        <strain evidence="2">RSMAS</strain>
        <tissue evidence="2">Whole animal</tissue>
    </source>
</reference>
<accession>A0A3M6UTB3</accession>
<dbReference type="EMBL" id="RCHS01000766">
    <property type="protein sequence ID" value="RMX56916.1"/>
    <property type="molecule type" value="Genomic_DNA"/>
</dbReference>
<evidence type="ECO:0000256" key="1">
    <source>
        <dbReference type="SAM" id="MobiDB-lite"/>
    </source>
</evidence>
<proteinExistence type="predicted"/>
<name>A0A3M6UTB3_POCDA</name>
<organism evidence="2 3">
    <name type="scientific">Pocillopora damicornis</name>
    <name type="common">Cauliflower coral</name>
    <name type="synonym">Millepora damicornis</name>
    <dbReference type="NCBI Taxonomy" id="46731"/>
    <lineage>
        <taxon>Eukaryota</taxon>
        <taxon>Metazoa</taxon>
        <taxon>Cnidaria</taxon>
        <taxon>Anthozoa</taxon>
        <taxon>Hexacorallia</taxon>
        <taxon>Scleractinia</taxon>
        <taxon>Astrocoeniina</taxon>
        <taxon>Pocilloporidae</taxon>
        <taxon>Pocillopora</taxon>
    </lineage>
</organism>
<feature type="region of interest" description="Disordered" evidence="1">
    <location>
        <begin position="88"/>
        <end position="110"/>
    </location>
</feature>
<protein>
    <submittedName>
        <fullName evidence="2">Uncharacterized protein</fullName>
    </submittedName>
</protein>
<sequence>MAGAILAGITRAYGNASLKISSEFHFKNHSRKAQILDPDSAEEFTGLCDRLLYSATVEGYESAKGHMDEFFSANEDRAFLVDRDALESSHCPSGRRKSKRSPKKYLEKSETNTPATRCCDTYGTTDVLRSTADTLTNAATIYTATRIPLHTGSPAISTPAFSDPPWHTTASSDALVSNFSLYSHAGAPTDSANWTSIAATSTSSILECWLDTRTSKNMGSVFLFTDPLMSNSPADRFCPMALILN</sequence>